<accession>A0A928YTA0</accession>
<evidence type="ECO:0000313" key="2">
    <source>
        <dbReference type="EMBL" id="MBE8714973.1"/>
    </source>
</evidence>
<name>A0A928YTA0_9SPHI</name>
<dbReference type="AlphaFoldDB" id="A0A928YTA0"/>
<keyword evidence="3" id="KW-1185">Reference proteome</keyword>
<evidence type="ECO:0000256" key="1">
    <source>
        <dbReference type="SAM" id="MobiDB-lite"/>
    </source>
</evidence>
<organism evidence="2 3">
    <name type="scientific">Sphingobacterium hungaricum</name>
    <dbReference type="NCBI Taxonomy" id="2082723"/>
    <lineage>
        <taxon>Bacteria</taxon>
        <taxon>Pseudomonadati</taxon>
        <taxon>Bacteroidota</taxon>
        <taxon>Sphingobacteriia</taxon>
        <taxon>Sphingobacteriales</taxon>
        <taxon>Sphingobacteriaceae</taxon>
        <taxon>Sphingobacterium</taxon>
    </lineage>
</organism>
<proteinExistence type="predicted"/>
<reference evidence="2" key="1">
    <citation type="submission" date="2018-02" db="EMBL/GenBank/DDBJ databases">
        <authorList>
            <person name="Vasarhelyi B.M."/>
            <person name="Deshmukh S."/>
            <person name="Balint B."/>
            <person name="Kukolya J."/>
        </authorList>
    </citation>
    <scope>NUCLEOTIDE SEQUENCE</scope>
    <source>
        <strain evidence="2">KB22</strain>
    </source>
</reference>
<feature type="region of interest" description="Disordered" evidence="1">
    <location>
        <begin position="62"/>
        <end position="82"/>
    </location>
</feature>
<sequence>MSFYKILLSRALELNVKTGDKKRVKTMRTEKKLKYTALLFELQVIYLEQGIATTSQANVIPGSNSNASSPEVEDWQTNTTSTNKVYLY</sequence>
<protein>
    <submittedName>
        <fullName evidence="2">Uncharacterized protein</fullName>
    </submittedName>
</protein>
<gene>
    <name evidence="2" type="ORF">C4F49_14915</name>
</gene>
<comment type="caution">
    <text evidence="2">The sequence shown here is derived from an EMBL/GenBank/DDBJ whole genome shotgun (WGS) entry which is preliminary data.</text>
</comment>
<dbReference type="EMBL" id="PRDK01000009">
    <property type="protein sequence ID" value="MBE8714973.1"/>
    <property type="molecule type" value="Genomic_DNA"/>
</dbReference>
<dbReference type="Proteomes" id="UP000616201">
    <property type="component" value="Unassembled WGS sequence"/>
</dbReference>
<evidence type="ECO:0000313" key="3">
    <source>
        <dbReference type="Proteomes" id="UP000616201"/>
    </source>
</evidence>